<sequence length="207" mass="22702">MPTHQERVAQTEKAIMSALVAVGKAKPLNQITISDLTRTSGISRGTFYLHYLDKDDLVTKMEAALTTEFQHRLDGGIEGTMNPQDFTAGRPYPVIDQIVALVAANRALLAFLFGPNGDPGFVALLTDKLQTAILGELYRVKGTPTFRRDLPQPYALSLVTNAIMAVVRTWLAGEDRLPPAELAQVIMRALYLSPYDMLGITQRGTSN</sequence>
<dbReference type="PANTHER" id="PTHR43479:SF7">
    <property type="entry name" value="TETR-FAMILY TRANSCRIPTIONAL REGULATOR"/>
    <property type="match status" value="1"/>
</dbReference>
<dbReference type="InterPro" id="IPR050624">
    <property type="entry name" value="HTH-type_Tx_Regulator"/>
</dbReference>
<evidence type="ECO:0000259" key="3">
    <source>
        <dbReference type="PROSITE" id="PS50977"/>
    </source>
</evidence>
<organism evidence="4 5">
    <name type="scientific">Lacticaseibacillus suilingensis</name>
    <dbReference type="NCBI Taxonomy" id="2799577"/>
    <lineage>
        <taxon>Bacteria</taxon>
        <taxon>Bacillati</taxon>
        <taxon>Bacillota</taxon>
        <taxon>Bacilli</taxon>
        <taxon>Lactobacillales</taxon>
        <taxon>Lactobacillaceae</taxon>
        <taxon>Lacticaseibacillus</taxon>
    </lineage>
</organism>
<comment type="caution">
    <text evidence="4">The sequence shown here is derived from an EMBL/GenBank/DDBJ whole genome shotgun (WGS) entry which is preliminary data.</text>
</comment>
<proteinExistence type="predicted"/>
<evidence type="ECO:0000256" key="1">
    <source>
        <dbReference type="ARBA" id="ARBA00023125"/>
    </source>
</evidence>
<dbReference type="InterPro" id="IPR001647">
    <property type="entry name" value="HTH_TetR"/>
</dbReference>
<dbReference type="InterPro" id="IPR009057">
    <property type="entry name" value="Homeodomain-like_sf"/>
</dbReference>
<dbReference type="PANTHER" id="PTHR43479">
    <property type="entry name" value="ACREF/ENVCD OPERON REPRESSOR-RELATED"/>
    <property type="match status" value="1"/>
</dbReference>
<dbReference type="Proteomes" id="UP001597199">
    <property type="component" value="Unassembled WGS sequence"/>
</dbReference>
<keyword evidence="5" id="KW-1185">Reference proteome</keyword>
<evidence type="ECO:0000313" key="5">
    <source>
        <dbReference type="Proteomes" id="UP001597199"/>
    </source>
</evidence>
<feature type="DNA-binding region" description="H-T-H motif" evidence="2">
    <location>
        <begin position="32"/>
        <end position="51"/>
    </location>
</feature>
<dbReference type="EMBL" id="JBHTOA010000015">
    <property type="protein sequence ID" value="MFD1398023.1"/>
    <property type="molecule type" value="Genomic_DNA"/>
</dbReference>
<keyword evidence="1 2" id="KW-0238">DNA-binding</keyword>
<gene>
    <name evidence="4" type="ORF">ACFQ41_01720</name>
</gene>
<evidence type="ECO:0000313" key="4">
    <source>
        <dbReference type="EMBL" id="MFD1398023.1"/>
    </source>
</evidence>
<dbReference type="RefSeq" id="WP_204118582.1">
    <property type="nucleotide sequence ID" value="NZ_BOLV01000006.1"/>
</dbReference>
<dbReference type="SUPFAM" id="SSF46689">
    <property type="entry name" value="Homeodomain-like"/>
    <property type="match status" value="1"/>
</dbReference>
<name>A0ABW4BDS9_9LACO</name>
<feature type="domain" description="HTH tetR-type" evidence="3">
    <location>
        <begin position="9"/>
        <end position="69"/>
    </location>
</feature>
<accession>A0ABW4BDS9</accession>
<dbReference type="InterPro" id="IPR039532">
    <property type="entry name" value="TetR_C_Firmicutes"/>
</dbReference>
<evidence type="ECO:0000256" key="2">
    <source>
        <dbReference type="PROSITE-ProRule" id="PRU00335"/>
    </source>
</evidence>
<protein>
    <submittedName>
        <fullName evidence="4">TetR/AcrR family transcriptional regulator</fullName>
    </submittedName>
</protein>
<reference evidence="5" key="1">
    <citation type="journal article" date="2019" name="Int. J. Syst. Evol. Microbiol.">
        <title>The Global Catalogue of Microorganisms (GCM) 10K type strain sequencing project: providing services to taxonomists for standard genome sequencing and annotation.</title>
        <authorList>
            <consortium name="The Broad Institute Genomics Platform"/>
            <consortium name="The Broad Institute Genome Sequencing Center for Infectious Disease"/>
            <person name="Wu L."/>
            <person name="Ma J."/>
        </authorList>
    </citation>
    <scope>NUCLEOTIDE SEQUENCE [LARGE SCALE GENOMIC DNA]</scope>
    <source>
        <strain evidence="5">CCM 9110</strain>
    </source>
</reference>
<dbReference type="PROSITE" id="PS50977">
    <property type="entry name" value="HTH_TETR_2"/>
    <property type="match status" value="1"/>
</dbReference>
<dbReference type="Gene3D" id="1.10.357.10">
    <property type="entry name" value="Tetracycline Repressor, domain 2"/>
    <property type="match status" value="1"/>
</dbReference>
<dbReference type="Pfam" id="PF14278">
    <property type="entry name" value="TetR_C_8"/>
    <property type="match status" value="1"/>
</dbReference>